<dbReference type="Pfam" id="PF00512">
    <property type="entry name" value="HisKA"/>
    <property type="match status" value="1"/>
</dbReference>
<dbReference type="OrthoDB" id="9786919at2"/>
<dbReference type="PRINTS" id="PR00344">
    <property type="entry name" value="BCTRLSENSOR"/>
</dbReference>
<dbReference type="eggNOG" id="COG2205">
    <property type="taxonomic scope" value="Bacteria"/>
</dbReference>
<organism evidence="14 15">
    <name type="scientific">Janthinobacterium lividum</name>
    <dbReference type="NCBI Taxonomy" id="29581"/>
    <lineage>
        <taxon>Bacteria</taxon>
        <taxon>Pseudomonadati</taxon>
        <taxon>Pseudomonadota</taxon>
        <taxon>Betaproteobacteria</taxon>
        <taxon>Burkholderiales</taxon>
        <taxon>Oxalobacteraceae</taxon>
        <taxon>Janthinobacterium</taxon>
    </lineage>
</organism>
<evidence type="ECO:0000256" key="7">
    <source>
        <dbReference type="ARBA" id="ARBA00022777"/>
    </source>
</evidence>
<sequence>MRFTGLNRQIILSMSVLMVCSILIIWIGSWTFFAIAFKIDPGMLSEPDDWSPSTVEWLWIFAITIFGLCLAAFFAIKLASRILKPINSVMDSVRRVAHGDLSARAFAGDRSLGETAMLVDDFNSMAERLQRGAQESETWNAAIAHELRTPVTILRGTLQGVVDGVFKPEEVPFSSLLAQVEDLGRLIEDLRTLSLADSGHMQLRMAWTDLTLEIEEVGRLLAQEMEAAGFTLQLHLSDHPVCCDAARIRQIVLALLDNARRYAHPGLLRVRTRVLAGQYYLSVEDAGPGIAEELAPHVFEAFRRGDSARVDLNAGSGLGLAVVEAIARAHGGSAVCTRGKAGGSLFTIKWPVEHAAPPPAG</sequence>
<comment type="subcellular location">
    <subcellularLocation>
        <location evidence="2">Membrane</location>
    </subcellularLocation>
</comment>
<feature type="transmembrane region" description="Helical" evidence="11">
    <location>
        <begin position="12"/>
        <end position="37"/>
    </location>
</feature>
<dbReference type="CDD" id="cd06225">
    <property type="entry name" value="HAMP"/>
    <property type="match status" value="1"/>
</dbReference>
<evidence type="ECO:0000256" key="1">
    <source>
        <dbReference type="ARBA" id="ARBA00000085"/>
    </source>
</evidence>
<dbReference type="PANTHER" id="PTHR45436">
    <property type="entry name" value="SENSOR HISTIDINE KINASE YKOH"/>
    <property type="match status" value="1"/>
</dbReference>
<keyword evidence="8 11" id="KW-1133">Transmembrane helix</keyword>
<proteinExistence type="predicted"/>
<evidence type="ECO:0000313" key="14">
    <source>
        <dbReference type="EMBL" id="TNC75187.1"/>
    </source>
</evidence>
<dbReference type="Gene3D" id="3.30.565.10">
    <property type="entry name" value="Histidine kinase-like ATPase, C-terminal domain"/>
    <property type="match status" value="1"/>
</dbReference>
<dbReference type="CDD" id="cd00082">
    <property type="entry name" value="HisKA"/>
    <property type="match status" value="1"/>
</dbReference>
<feature type="domain" description="Histidine kinase" evidence="12">
    <location>
        <begin position="142"/>
        <end position="354"/>
    </location>
</feature>
<dbReference type="PROSITE" id="PS50109">
    <property type="entry name" value="HIS_KIN"/>
    <property type="match status" value="1"/>
</dbReference>
<gene>
    <name evidence="14" type="ORF">FHI69_21250</name>
</gene>
<dbReference type="SMART" id="SM00387">
    <property type="entry name" value="HATPase_c"/>
    <property type="match status" value="1"/>
</dbReference>
<dbReference type="Gene3D" id="1.10.287.130">
    <property type="match status" value="1"/>
</dbReference>
<name>A0A031GLG1_9BURK</name>
<dbReference type="CDD" id="cd00075">
    <property type="entry name" value="HATPase"/>
    <property type="match status" value="1"/>
</dbReference>
<dbReference type="PROSITE" id="PS50885">
    <property type="entry name" value="HAMP"/>
    <property type="match status" value="1"/>
</dbReference>
<dbReference type="Pfam" id="PF02518">
    <property type="entry name" value="HATPase_c"/>
    <property type="match status" value="1"/>
</dbReference>
<accession>A0A031GLG1</accession>
<dbReference type="GO" id="GO:0000155">
    <property type="term" value="F:phosphorelay sensor kinase activity"/>
    <property type="evidence" value="ECO:0007669"/>
    <property type="project" value="InterPro"/>
</dbReference>
<evidence type="ECO:0000256" key="8">
    <source>
        <dbReference type="ARBA" id="ARBA00022989"/>
    </source>
</evidence>
<dbReference type="InterPro" id="IPR003661">
    <property type="entry name" value="HisK_dim/P_dom"/>
</dbReference>
<evidence type="ECO:0000256" key="3">
    <source>
        <dbReference type="ARBA" id="ARBA00012438"/>
    </source>
</evidence>
<keyword evidence="4" id="KW-0597">Phosphoprotein</keyword>
<comment type="caution">
    <text evidence="14">The sequence shown here is derived from an EMBL/GenBank/DDBJ whole genome shotgun (WGS) entry which is preliminary data.</text>
</comment>
<dbReference type="Proteomes" id="UP000305681">
    <property type="component" value="Unassembled WGS sequence"/>
</dbReference>
<evidence type="ECO:0000256" key="6">
    <source>
        <dbReference type="ARBA" id="ARBA00022692"/>
    </source>
</evidence>
<evidence type="ECO:0000256" key="10">
    <source>
        <dbReference type="ARBA" id="ARBA00023136"/>
    </source>
</evidence>
<reference evidence="14 15" key="1">
    <citation type="submission" date="2019-06" db="EMBL/GenBank/DDBJ databases">
        <title>Genome sequence of Janthinobacterium lividum UCD_MED1.</title>
        <authorList>
            <person name="De Leon M.E."/>
            <person name="Jospin G."/>
        </authorList>
    </citation>
    <scope>NUCLEOTIDE SEQUENCE [LARGE SCALE GENOMIC DNA]</scope>
    <source>
        <strain evidence="14 15">UCD_MED1</strain>
    </source>
</reference>
<evidence type="ECO:0000256" key="11">
    <source>
        <dbReference type="SAM" id="Phobius"/>
    </source>
</evidence>
<evidence type="ECO:0000256" key="5">
    <source>
        <dbReference type="ARBA" id="ARBA00022679"/>
    </source>
</evidence>
<keyword evidence="7 14" id="KW-0418">Kinase</keyword>
<dbReference type="Gene3D" id="6.10.340.10">
    <property type="match status" value="1"/>
</dbReference>
<dbReference type="InterPro" id="IPR036097">
    <property type="entry name" value="HisK_dim/P_sf"/>
</dbReference>
<feature type="transmembrane region" description="Helical" evidence="11">
    <location>
        <begin position="57"/>
        <end position="76"/>
    </location>
</feature>
<dbReference type="InterPro" id="IPR003594">
    <property type="entry name" value="HATPase_dom"/>
</dbReference>
<dbReference type="EC" id="2.7.13.3" evidence="3"/>
<evidence type="ECO:0000313" key="15">
    <source>
        <dbReference type="Proteomes" id="UP000305681"/>
    </source>
</evidence>
<evidence type="ECO:0000256" key="2">
    <source>
        <dbReference type="ARBA" id="ARBA00004370"/>
    </source>
</evidence>
<dbReference type="InterPro" id="IPR003660">
    <property type="entry name" value="HAMP_dom"/>
</dbReference>
<keyword evidence="10 11" id="KW-0472">Membrane</keyword>
<evidence type="ECO:0000259" key="12">
    <source>
        <dbReference type="PROSITE" id="PS50109"/>
    </source>
</evidence>
<feature type="domain" description="HAMP" evidence="13">
    <location>
        <begin position="80"/>
        <end position="134"/>
    </location>
</feature>
<dbReference type="PANTHER" id="PTHR45436:SF5">
    <property type="entry name" value="SENSOR HISTIDINE KINASE TRCS"/>
    <property type="match status" value="1"/>
</dbReference>
<keyword evidence="6 11" id="KW-0812">Transmembrane</keyword>
<keyword evidence="9" id="KW-0902">Two-component regulatory system</keyword>
<evidence type="ECO:0000259" key="13">
    <source>
        <dbReference type="PROSITE" id="PS50885"/>
    </source>
</evidence>
<dbReference type="AlphaFoldDB" id="A0A031GLG1"/>
<dbReference type="Pfam" id="PF00672">
    <property type="entry name" value="HAMP"/>
    <property type="match status" value="1"/>
</dbReference>
<dbReference type="SMART" id="SM00388">
    <property type="entry name" value="HisKA"/>
    <property type="match status" value="1"/>
</dbReference>
<dbReference type="SUPFAM" id="SSF47384">
    <property type="entry name" value="Homodimeric domain of signal transducing histidine kinase"/>
    <property type="match status" value="1"/>
</dbReference>
<dbReference type="InterPro" id="IPR005467">
    <property type="entry name" value="His_kinase_dom"/>
</dbReference>
<dbReference type="InterPro" id="IPR004358">
    <property type="entry name" value="Sig_transdc_His_kin-like_C"/>
</dbReference>
<dbReference type="InterPro" id="IPR050428">
    <property type="entry name" value="TCS_sensor_his_kinase"/>
</dbReference>
<dbReference type="RefSeq" id="WP_034754789.1">
    <property type="nucleotide sequence ID" value="NZ_JFYR01000020.1"/>
</dbReference>
<dbReference type="SMART" id="SM00304">
    <property type="entry name" value="HAMP"/>
    <property type="match status" value="1"/>
</dbReference>
<dbReference type="EMBL" id="VDGE01000009">
    <property type="protein sequence ID" value="TNC75187.1"/>
    <property type="molecule type" value="Genomic_DNA"/>
</dbReference>
<keyword evidence="5" id="KW-0808">Transferase</keyword>
<evidence type="ECO:0000256" key="4">
    <source>
        <dbReference type="ARBA" id="ARBA00022553"/>
    </source>
</evidence>
<dbReference type="SUPFAM" id="SSF55874">
    <property type="entry name" value="ATPase domain of HSP90 chaperone/DNA topoisomerase II/histidine kinase"/>
    <property type="match status" value="1"/>
</dbReference>
<dbReference type="InterPro" id="IPR036890">
    <property type="entry name" value="HATPase_C_sf"/>
</dbReference>
<dbReference type="GO" id="GO:0005886">
    <property type="term" value="C:plasma membrane"/>
    <property type="evidence" value="ECO:0007669"/>
    <property type="project" value="TreeGrafter"/>
</dbReference>
<protein>
    <recommendedName>
        <fullName evidence="3">histidine kinase</fullName>
        <ecNumber evidence="3">2.7.13.3</ecNumber>
    </recommendedName>
</protein>
<evidence type="ECO:0000256" key="9">
    <source>
        <dbReference type="ARBA" id="ARBA00023012"/>
    </source>
</evidence>
<dbReference type="SUPFAM" id="SSF158472">
    <property type="entry name" value="HAMP domain-like"/>
    <property type="match status" value="1"/>
</dbReference>
<comment type="catalytic activity">
    <reaction evidence="1">
        <text>ATP + protein L-histidine = ADP + protein N-phospho-L-histidine.</text>
        <dbReference type="EC" id="2.7.13.3"/>
    </reaction>
</comment>